<gene>
    <name evidence="8" type="ORF">LIER_21045</name>
</gene>
<dbReference type="GO" id="GO:0006950">
    <property type="term" value="P:response to stress"/>
    <property type="evidence" value="ECO:0007669"/>
    <property type="project" value="UniProtKB-ARBA"/>
</dbReference>
<dbReference type="CDD" id="cd19510">
    <property type="entry name" value="RecA-like_BCS1"/>
    <property type="match status" value="1"/>
</dbReference>
<dbReference type="GO" id="GO:0005524">
    <property type="term" value="F:ATP binding"/>
    <property type="evidence" value="ECO:0007669"/>
    <property type="project" value="UniProtKB-KW"/>
</dbReference>
<evidence type="ECO:0000256" key="4">
    <source>
        <dbReference type="ARBA" id="ARBA00022842"/>
    </source>
</evidence>
<dbReference type="GO" id="GO:0016887">
    <property type="term" value="F:ATP hydrolysis activity"/>
    <property type="evidence" value="ECO:0007669"/>
    <property type="project" value="InterPro"/>
</dbReference>
<name>A0AAV3QRM0_LITER</name>
<dbReference type="EMBL" id="BAABME010005467">
    <property type="protein sequence ID" value="GAA0165718.1"/>
    <property type="molecule type" value="Genomic_DNA"/>
</dbReference>
<dbReference type="PANTHER" id="PTHR23070">
    <property type="entry name" value="BCS1 AAA-TYPE ATPASE"/>
    <property type="match status" value="1"/>
</dbReference>
<dbReference type="InterPro" id="IPR058017">
    <property type="entry name" value="At3g28540-like_C"/>
</dbReference>
<dbReference type="Pfam" id="PF00004">
    <property type="entry name" value="AAA"/>
    <property type="match status" value="1"/>
</dbReference>
<dbReference type="PROSITE" id="PS00674">
    <property type="entry name" value="AAA"/>
    <property type="match status" value="1"/>
</dbReference>
<dbReference type="AlphaFoldDB" id="A0AAV3QRM0"/>
<dbReference type="InterPro" id="IPR003959">
    <property type="entry name" value="ATPase_AAA_core"/>
</dbReference>
<keyword evidence="4" id="KW-0460">Magnesium</keyword>
<sequence>MKMCNWNMDMPSTNTILSAAASLTASLILFKSIANDIVPASLLNYLSKLSDRLSSQLTIIIEESDGLTPNQMFQAANVYLATKISDSTRRIKVLKPLKNQHLTVSVDNNQQITDSHDGLNLYWVLQTSSVSFKQTSKLDGISHSELRFFELSFHKKYRDRVLKEYLPHILVKAKEIKDEIKSVKLHTVDYNGKDYWGSVSLNHPATFETMAMDSQPKVGLIQDLDRFINMKDYYKRVGKAWKRGYLFYGPPGTGKSSLVAAMANYLKFDVYDLDLREVQCNSDLRRLLIGTANRSILVIEDIDCNGGVINRECGLDGTTENDKISLSGLLNFIDGLWSSCGDERIIVFTTNHKERLDPALLRPGRMDMHIHMSYCTFNAFKLLASNYLQLDDHSLFANIQQLLSKVQATPAEIAGELMKNDDADAALTNLVKLLQSKDKTDSVSN</sequence>
<dbReference type="InterPro" id="IPR050747">
    <property type="entry name" value="Mitochondrial_chaperone_BCS1"/>
</dbReference>
<dbReference type="SMART" id="SM00382">
    <property type="entry name" value="AAA"/>
    <property type="match status" value="1"/>
</dbReference>
<evidence type="ECO:0000256" key="3">
    <source>
        <dbReference type="ARBA" id="ARBA00022801"/>
    </source>
</evidence>
<accession>A0AAV3QRM0</accession>
<comment type="cofactor">
    <cofactor evidence="1">
        <name>Mg(2+)</name>
        <dbReference type="ChEBI" id="CHEBI:18420"/>
    </cofactor>
</comment>
<dbReference type="InterPro" id="IPR025753">
    <property type="entry name" value="AAA_N_dom"/>
</dbReference>
<evidence type="ECO:0000313" key="8">
    <source>
        <dbReference type="EMBL" id="GAA0165718.1"/>
    </source>
</evidence>
<keyword evidence="6" id="KW-0547">Nucleotide-binding</keyword>
<organism evidence="8 9">
    <name type="scientific">Lithospermum erythrorhizon</name>
    <name type="common">Purple gromwell</name>
    <name type="synonym">Lithospermum officinale var. erythrorhizon</name>
    <dbReference type="NCBI Taxonomy" id="34254"/>
    <lineage>
        <taxon>Eukaryota</taxon>
        <taxon>Viridiplantae</taxon>
        <taxon>Streptophyta</taxon>
        <taxon>Embryophyta</taxon>
        <taxon>Tracheophyta</taxon>
        <taxon>Spermatophyta</taxon>
        <taxon>Magnoliopsida</taxon>
        <taxon>eudicotyledons</taxon>
        <taxon>Gunneridae</taxon>
        <taxon>Pentapetalae</taxon>
        <taxon>asterids</taxon>
        <taxon>lamiids</taxon>
        <taxon>Boraginales</taxon>
        <taxon>Boraginaceae</taxon>
        <taxon>Boraginoideae</taxon>
        <taxon>Lithospermeae</taxon>
        <taxon>Lithospermum</taxon>
    </lineage>
</organism>
<reference evidence="8 9" key="1">
    <citation type="submission" date="2024-01" db="EMBL/GenBank/DDBJ databases">
        <title>The complete chloroplast genome sequence of Lithospermum erythrorhizon: insights into the phylogenetic relationship among Boraginaceae species and the maternal lineages of purple gromwells.</title>
        <authorList>
            <person name="Okada T."/>
            <person name="Watanabe K."/>
        </authorList>
    </citation>
    <scope>NUCLEOTIDE SEQUENCE [LARGE SCALE GENOMIC DNA]</scope>
</reference>
<dbReference type="Proteomes" id="UP001454036">
    <property type="component" value="Unassembled WGS sequence"/>
</dbReference>
<dbReference type="Gene3D" id="6.10.280.40">
    <property type="match status" value="1"/>
</dbReference>
<dbReference type="Pfam" id="PF14363">
    <property type="entry name" value="AAA_assoc"/>
    <property type="match status" value="1"/>
</dbReference>
<feature type="domain" description="AAA+ ATPase" evidence="7">
    <location>
        <begin position="241"/>
        <end position="376"/>
    </location>
</feature>
<comment type="catalytic activity">
    <reaction evidence="5">
        <text>ATP + H2O = ADP + phosphate + H(+)</text>
        <dbReference type="Rhea" id="RHEA:13065"/>
        <dbReference type="ChEBI" id="CHEBI:15377"/>
        <dbReference type="ChEBI" id="CHEBI:15378"/>
        <dbReference type="ChEBI" id="CHEBI:30616"/>
        <dbReference type="ChEBI" id="CHEBI:43474"/>
        <dbReference type="ChEBI" id="CHEBI:456216"/>
    </reaction>
</comment>
<comment type="caution">
    <text evidence="8">The sequence shown here is derived from an EMBL/GenBank/DDBJ whole genome shotgun (WGS) entry which is preliminary data.</text>
</comment>
<evidence type="ECO:0000256" key="1">
    <source>
        <dbReference type="ARBA" id="ARBA00001946"/>
    </source>
</evidence>
<comment type="similarity">
    <text evidence="2">Belongs to the AAA ATPase family. BCS1 subfamily.</text>
</comment>
<evidence type="ECO:0000256" key="2">
    <source>
        <dbReference type="ARBA" id="ARBA00007448"/>
    </source>
</evidence>
<evidence type="ECO:0000259" key="7">
    <source>
        <dbReference type="SMART" id="SM00382"/>
    </source>
</evidence>
<keyword evidence="6" id="KW-0067">ATP-binding</keyword>
<evidence type="ECO:0000256" key="5">
    <source>
        <dbReference type="ARBA" id="ARBA00049360"/>
    </source>
</evidence>
<dbReference type="InterPro" id="IPR027417">
    <property type="entry name" value="P-loop_NTPase"/>
</dbReference>
<evidence type="ECO:0000313" key="9">
    <source>
        <dbReference type="Proteomes" id="UP001454036"/>
    </source>
</evidence>
<protein>
    <recommendedName>
        <fullName evidence="7">AAA+ ATPase domain-containing protein</fullName>
    </recommendedName>
</protein>
<proteinExistence type="inferred from homology"/>
<dbReference type="Pfam" id="PF25568">
    <property type="entry name" value="AAA_lid_At3g28540"/>
    <property type="match status" value="1"/>
</dbReference>
<dbReference type="InterPro" id="IPR003593">
    <property type="entry name" value="AAA+_ATPase"/>
</dbReference>
<dbReference type="SUPFAM" id="SSF52540">
    <property type="entry name" value="P-loop containing nucleoside triphosphate hydrolases"/>
    <property type="match status" value="1"/>
</dbReference>
<keyword evidence="3" id="KW-0378">Hydrolase</keyword>
<dbReference type="InterPro" id="IPR003960">
    <property type="entry name" value="ATPase_AAA_CS"/>
</dbReference>
<dbReference type="Gene3D" id="3.40.50.300">
    <property type="entry name" value="P-loop containing nucleotide triphosphate hydrolases"/>
    <property type="match status" value="1"/>
</dbReference>
<evidence type="ECO:0000256" key="6">
    <source>
        <dbReference type="RuleBase" id="RU003651"/>
    </source>
</evidence>
<keyword evidence="9" id="KW-1185">Reference proteome</keyword>